<dbReference type="AlphaFoldDB" id="A0A0C9R2H3"/>
<feature type="compositionally biased region" description="Polar residues" evidence="2">
    <location>
        <begin position="435"/>
        <end position="455"/>
    </location>
</feature>
<gene>
    <name evidence="3" type="primary">myo52_2</name>
    <name evidence="3" type="ORF">g.25594</name>
</gene>
<feature type="region of interest" description="Disordered" evidence="2">
    <location>
        <begin position="1"/>
        <end position="52"/>
    </location>
</feature>
<organism evidence="3">
    <name type="scientific">Fopius arisanus</name>
    <dbReference type="NCBI Taxonomy" id="64838"/>
    <lineage>
        <taxon>Eukaryota</taxon>
        <taxon>Metazoa</taxon>
        <taxon>Ecdysozoa</taxon>
        <taxon>Arthropoda</taxon>
        <taxon>Hexapoda</taxon>
        <taxon>Insecta</taxon>
        <taxon>Pterygota</taxon>
        <taxon>Neoptera</taxon>
        <taxon>Endopterygota</taxon>
        <taxon>Hymenoptera</taxon>
        <taxon>Apocrita</taxon>
        <taxon>Ichneumonoidea</taxon>
        <taxon>Braconidae</taxon>
        <taxon>Opiinae</taxon>
        <taxon>Fopius</taxon>
    </lineage>
</organism>
<feature type="region of interest" description="Disordered" evidence="2">
    <location>
        <begin position="513"/>
        <end position="537"/>
    </location>
</feature>
<protein>
    <submittedName>
        <fullName evidence="3">Myo52_2 protein</fullName>
    </submittedName>
</protein>
<keyword evidence="1" id="KW-0175">Coiled coil</keyword>
<sequence>MNDRSEQMKLGRLERPSGLSRKSKKRTNKKPQTPITDTWCSEDRNDGSEASVPPLDYSGMFWQQPGAIPPHMQPHNGQRLFTAMSDPSVCRYSAVPMAYAMEPISMPPMYPLYRPVPQPNYRPFRGRGRRNIQHHPNLHGVVNGYSSLQENRTTYMTPHLYQNGDYTSLPPTANNEVREQVEEMSSEHRRYSDPGLGPPELENCRSEESDSGESGSSIITVGKNNKLVLSLVEQMTSLRESNSQMFKELHETKLALENVKAELSRVTQQNSLDYQPGMLSDIIGEMRQANKILEETMNARISAIIEEKNNQRLMELEEVKECLAKITEDKSNGDKRIAKLEEDVARLSINANNEGREIAAFEEETLALRRELQEARSSRHVAENYSTKCVNETIMTPITPVTFDNSCITSTPVRADIQSSSSSPSSSLSLSNSSRIPSEETNWQWQGQRDTNSLDDTSRDDIASRKGSMKSLEPDEREALERLINYHLQREETLPHDTSQMKWREDRSKGFRHRFNCSSSESEPDKTNGNSKSRRKRGISDIPDVVFVTGETLVPKDLCSTRILTSRVLTAPSRATYTTAYI</sequence>
<feature type="compositionally biased region" description="Basic and acidic residues" evidence="2">
    <location>
        <begin position="1"/>
        <end position="15"/>
    </location>
</feature>
<feature type="region of interest" description="Disordered" evidence="2">
    <location>
        <begin position="415"/>
        <end position="476"/>
    </location>
</feature>
<proteinExistence type="predicted"/>
<feature type="compositionally biased region" description="Polar residues" evidence="2">
    <location>
        <begin position="30"/>
        <end position="39"/>
    </location>
</feature>
<evidence type="ECO:0000256" key="1">
    <source>
        <dbReference type="SAM" id="Coils"/>
    </source>
</evidence>
<feature type="compositionally biased region" description="Polar residues" evidence="2">
    <location>
        <begin position="516"/>
        <end position="531"/>
    </location>
</feature>
<evidence type="ECO:0000313" key="3">
    <source>
        <dbReference type="EMBL" id="JAG70833.1"/>
    </source>
</evidence>
<name>A0A0C9R2H3_9HYME</name>
<feature type="region of interest" description="Disordered" evidence="2">
    <location>
        <begin position="179"/>
        <end position="218"/>
    </location>
</feature>
<feature type="compositionally biased region" description="Basic and acidic residues" evidence="2">
    <location>
        <begin position="179"/>
        <end position="192"/>
    </location>
</feature>
<reference evidence="3" key="1">
    <citation type="submission" date="2015-01" db="EMBL/GenBank/DDBJ databases">
        <title>Transcriptome Assembly of Fopius arisanus.</title>
        <authorList>
            <person name="Geib S."/>
        </authorList>
    </citation>
    <scope>NUCLEOTIDE SEQUENCE</scope>
</reference>
<dbReference type="EMBL" id="GBYB01001066">
    <property type="protein sequence ID" value="JAG70833.1"/>
    <property type="molecule type" value="Transcribed_RNA"/>
</dbReference>
<evidence type="ECO:0000256" key="2">
    <source>
        <dbReference type="SAM" id="MobiDB-lite"/>
    </source>
</evidence>
<feature type="compositionally biased region" description="Low complexity" evidence="2">
    <location>
        <begin position="419"/>
        <end position="434"/>
    </location>
</feature>
<feature type="coiled-coil region" evidence="1">
    <location>
        <begin position="323"/>
        <end position="378"/>
    </location>
</feature>
<accession>A0A0C9R2H3</accession>